<keyword evidence="5" id="KW-0997">Cell inner membrane</keyword>
<reference evidence="21" key="2">
    <citation type="submission" date="2023-04" db="EMBL/GenBank/DDBJ databases">
        <title>'Rhodoalgimonas zhirmunskyi' gen. nov., isolated from a red alga.</title>
        <authorList>
            <person name="Nedashkovskaya O.I."/>
            <person name="Otstavnykh N.Y."/>
            <person name="Bystritskaya E.P."/>
            <person name="Balabanova L.A."/>
            <person name="Isaeva M.P."/>
        </authorList>
    </citation>
    <scope>NUCLEOTIDE SEQUENCE</scope>
    <source>
        <strain evidence="21">10Alg 79</strain>
    </source>
</reference>
<dbReference type="PROSITE" id="PS50109">
    <property type="entry name" value="HIS_KIN"/>
    <property type="match status" value="1"/>
</dbReference>
<dbReference type="GO" id="GO:0005524">
    <property type="term" value="F:ATP binding"/>
    <property type="evidence" value="ECO:0007669"/>
    <property type="project" value="UniProtKB-KW"/>
</dbReference>
<keyword evidence="14 19" id="KW-0472">Membrane</keyword>
<dbReference type="InterPro" id="IPR004358">
    <property type="entry name" value="Sig_transdc_His_kin-like_C"/>
</dbReference>
<evidence type="ECO:0000256" key="18">
    <source>
        <dbReference type="SAM" id="MobiDB-lite"/>
    </source>
</evidence>
<evidence type="ECO:0000256" key="9">
    <source>
        <dbReference type="ARBA" id="ARBA00022741"/>
    </source>
</evidence>
<comment type="function">
    <text evidence="15">Member of the two-component regulatory system DctB/DctD involved in the transport of C4-dicarboxylates. DctB functions as a membrane-associated protein kinase that phosphorylates DctD in response to environmental signals.</text>
</comment>
<comment type="caution">
    <text evidence="21">The sequence shown here is derived from an EMBL/GenBank/DDBJ whole genome shotgun (WGS) entry which is preliminary data.</text>
</comment>
<dbReference type="PANTHER" id="PTHR43065">
    <property type="entry name" value="SENSOR HISTIDINE KINASE"/>
    <property type="match status" value="1"/>
</dbReference>
<reference evidence="21" key="1">
    <citation type="submission" date="2022-07" db="EMBL/GenBank/DDBJ databases">
        <authorList>
            <person name="Otstavnykh N."/>
            <person name="Isaeva M."/>
            <person name="Bystritskaya E."/>
        </authorList>
    </citation>
    <scope>NUCLEOTIDE SEQUENCE</scope>
    <source>
        <strain evidence="21">10Alg 79</strain>
    </source>
</reference>
<evidence type="ECO:0000256" key="6">
    <source>
        <dbReference type="ARBA" id="ARBA00022553"/>
    </source>
</evidence>
<evidence type="ECO:0000313" key="22">
    <source>
        <dbReference type="Proteomes" id="UP001227162"/>
    </source>
</evidence>
<name>A0AAJ1U781_9RHOB</name>
<evidence type="ECO:0000256" key="14">
    <source>
        <dbReference type="ARBA" id="ARBA00023136"/>
    </source>
</evidence>
<dbReference type="SMART" id="SM00388">
    <property type="entry name" value="HisKA"/>
    <property type="match status" value="1"/>
</dbReference>
<dbReference type="RefSeq" id="WP_317624535.1">
    <property type="nucleotide sequence ID" value="NZ_JANFFA010000001.1"/>
</dbReference>
<evidence type="ECO:0000256" key="4">
    <source>
        <dbReference type="ARBA" id="ARBA00022475"/>
    </source>
</evidence>
<sequence length="585" mass="62291">MIRRGTWVLGFLSVVAGVAALVYAYGYAQALGQVARRGEADLALAADRLTGQLRRYQEMAVLLAPHPDLDDAAPGPRANALLLSASDKTAALNLFYVDRAGRILARANDSQPGQVATGAWIARAMQGALGAGHGLYGAGARRAYYYAAPRFGVDGKVTGALVVVVDLARLEEDWPGTRPAVFFTDAGGTVFVANRPELLFWRRTDTGLRPPGGGPSVVTVEQHGGQEIWRGDLGAYVPPEALHLTRDLPIVGMRAEALIETATARRLAGLQAAVIAAVMLLFGALLFLATERRRALASANRQLEARVAARTVELTSTNKALRREVQERQETEAALKRAQAELVQAGKLSALGQMSAGISHELNQPLMAIGQFAENGAAFLDRGKPDAARENLSRIGALATRAARIIRNLRAFARNEAEPVAKVDLGHVIAQAVEMSEARLAHEGITLDWSPPPRPIHVTGGEVRLTQVFVNLIANAADAMVGTQGEKRIRITLEQGARIRATVSDTGPGIDDPERIFEPFYSTKEVSGGDEGMGLGLSISYGLVQSFGGDIRGTNRAPGNDLGGAAGGADFTVELDPWQDVEEDT</sequence>
<dbReference type="InterPro" id="IPR003594">
    <property type="entry name" value="HATPase_dom"/>
</dbReference>
<evidence type="ECO:0000256" key="13">
    <source>
        <dbReference type="ARBA" id="ARBA00023012"/>
    </source>
</evidence>
<dbReference type="Gene3D" id="1.10.287.130">
    <property type="match status" value="1"/>
</dbReference>
<dbReference type="SUPFAM" id="SSF103190">
    <property type="entry name" value="Sensory domain-like"/>
    <property type="match status" value="1"/>
</dbReference>
<evidence type="ECO:0000256" key="2">
    <source>
        <dbReference type="ARBA" id="ARBA00004429"/>
    </source>
</evidence>
<evidence type="ECO:0000256" key="17">
    <source>
        <dbReference type="SAM" id="Coils"/>
    </source>
</evidence>
<keyword evidence="10" id="KW-0418">Kinase</keyword>
<dbReference type="GO" id="GO:0000155">
    <property type="term" value="F:phosphorelay sensor kinase activity"/>
    <property type="evidence" value="ECO:0007669"/>
    <property type="project" value="InterPro"/>
</dbReference>
<evidence type="ECO:0000256" key="5">
    <source>
        <dbReference type="ARBA" id="ARBA00022519"/>
    </source>
</evidence>
<keyword evidence="4" id="KW-1003">Cell membrane</keyword>
<comment type="subcellular location">
    <subcellularLocation>
        <location evidence="2">Cell inner membrane</location>
        <topology evidence="2">Multi-pass membrane protein</topology>
    </subcellularLocation>
</comment>
<evidence type="ECO:0000256" key="19">
    <source>
        <dbReference type="SAM" id="Phobius"/>
    </source>
</evidence>
<feature type="transmembrane region" description="Helical" evidence="19">
    <location>
        <begin position="268"/>
        <end position="289"/>
    </location>
</feature>
<comment type="catalytic activity">
    <reaction evidence="1">
        <text>ATP + protein L-histidine = ADP + protein N-phospho-L-histidine.</text>
        <dbReference type="EC" id="2.7.13.3"/>
    </reaction>
</comment>
<keyword evidence="12 19" id="KW-1133">Transmembrane helix</keyword>
<dbReference type="AlphaFoldDB" id="A0AAJ1U781"/>
<dbReference type="InterPro" id="IPR036890">
    <property type="entry name" value="HATPase_C_sf"/>
</dbReference>
<proteinExistence type="predicted"/>
<accession>A0AAJ1U781</accession>
<dbReference type="PRINTS" id="PR00344">
    <property type="entry name" value="BCTRLSENSOR"/>
</dbReference>
<feature type="coiled-coil region" evidence="17">
    <location>
        <begin position="318"/>
        <end position="348"/>
    </location>
</feature>
<dbReference type="GO" id="GO:0005886">
    <property type="term" value="C:plasma membrane"/>
    <property type="evidence" value="ECO:0007669"/>
    <property type="project" value="UniProtKB-SubCell"/>
</dbReference>
<evidence type="ECO:0000256" key="8">
    <source>
        <dbReference type="ARBA" id="ARBA00022692"/>
    </source>
</evidence>
<dbReference type="InterPro" id="IPR029151">
    <property type="entry name" value="Sensor-like_sf"/>
</dbReference>
<dbReference type="InterPro" id="IPR003661">
    <property type="entry name" value="HisK_dim/P_dom"/>
</dbReference>
<keyword evidence="13" id="KW-0902">Two-component regulatory system</keyword>
<dbReference type="Gene3D" id="3.30.450.20">
    <property type="entry name" value="PAS domain"/>
    <property type="match status" value="1"/>
</dbReference>
<evidence type="ECO:0000256" key="15">
    <source>
        <dbReference type="ARBA" id="ARBA00059004"/>
    </source>
</evidence>
<feature type="domain" description="Histidine kinase" evidence="20">
    <location>
        <begin position="357"/>
        <end position="579"/>
    </location>
</feature>
<dbReference type="EMBL" id="JANFFA010000001">
    <property type="protein sequence ID" value="MDQ2092925.1"/>
    <property type="molecule type" value="Genomic_DNA"/>
</dbReference>
<evidence type="ECO:0000259" key="20">
    <source>
        <dbReference type="PROSITE" id="PS50109"/>
    </source>
</evidence>
<evidence type="ECO:0000313" key="21">
    <source>
        <dbReference type="EMBL" id="MDQ2092925.1"/>
    </source>
</evidence>
<dbReference type="InterPro" id="IPR036097">
    <property type="entry name" value="HisK_dim/P_sf"/>
</dbReference>
<dbReference type="PANTHER" id="PTHR43065:SF46">
    <property type="entry name" value="C4-DICARBOXYLATE TRANSPORT SENSOR PROTEIN DCTB"/>
    <property type="match status" value="1"/>
</dbReference>
<organism evidence="21 22">
    <name type="scientific">Rhodalgimonas zhirmunskyi</name>
    <dbReference type="NCBI Taxonomy" id="2964767"/>
    <lineage>
        <taxon>Bacteria</taxon>
        <taxon>Pseudomonadati</taxon>
        <taxon>Pseudomonadota</taxon>
        <taxon>Alphaproteobacteria</taxon>
        <taxon>Rhodobacterales</taxon>
        <taxon>Roseobacteraceae</taxon>
        <taxon>Rhodalgimonas</taxon>
    </lineage>
</organism>
<evidence type="ECO:0000256" key="7">
    <source>
        <dbReference type="ARBA" id="ARBA00022679"/>
    </source>
</evidence>
<evidence type="ECO:0000256" key="16">
    <source>
        <dbReference type="ARBA" id="ARBA00073143"/>
    </source>
</evidence>
<keyword evidence="8 19" id="KW-0812">Transmembrane</keyword>
<protein>
    <recommendedName>
        <fullName evidence="16">C4-dicarboxylate transport sensor protein DctB</fullName>
        <ecNumber evidence="3">2.7.13.3</ecNumber>
    </recommendedName>
</protein>
<dbReference type="FunFam" id="1.10.287.130:FF:000049">
    <property type="entry name" value="C4-dicarboxylate transport sensor protein DctB"/>
    <property type="match status" value="1"/>
</dbReference>
<dbReference type="InterPro" id="IPR005467">
    <property type="entry name" value="His_kinase_dom"/>
</dbReference>
<dbReference type="Pfam" id="PF00512">
    <property type="entry name" value="HisKA"/>
    <property type="match status" value="1"/>
</dbReference>
<dbReference type="Proteomes" id="UP001227162">
    <property type="component" value="Unassembled WGS sequence"/>
</dbReference>
<evidence type="ECO:0000256" key="3">
    <source>
        <dbReference type="ARBA" id="ARBA00012438"/>
    </source>
</evidence>
<dbReference type="CDD" id="cd00082">
    <property type="entry name" value="HisKA"/>
    <property type="match status" value="1"/>
</dbReference>
<keyword evidence="6" id="KW-0597">Phosphoprotein</keyword>
<dbReference type="SMART" id="SM00387">
    <property type="entry name" value="HATPase_c"/>
    <property type="match status" value="1"/>
</dbReference>
<evidence type="ECO:0000256" key="12">
    <source>
        <dbReference type="ARBA" id="ARBA00022989"/>
    </source>
</evidence>
<keyword evidence="11 21" id="KW-0067">ATP-binding</keyword>
<dbReference type="EC" id="2.7.13.3" evidence="3"/>
<keyword evidence="22" id="KW-1185">Reference proteome</keyword>
<evidence type="ECO:0000256" key="1">
    <source>
        <dbReference type="ARBA" id="ARBA00000085"/>
    </source>
</evidence>
<dbReference type="Pfam" id="PF02518">
    <property type="entry name" value="HATPase_c"/>
    <property type="match status" value="1"/>
</dbReference>
<keyword evidence="17" id="KW-0175">Coiled coil</keyword>
<evidence type="ECO:0000256" key="11">
    <source>
        <dbReference type="ARBA" id="ARBA00022840"/>
    </source>
</evidence>
<dbReference type="InterPro" id="IPR017055">
    <property type="entry name" value="Sig_transdc_His_kinase_DctB"/>
</dbReference>
<dbReference type="PIRSF" id="PIRSF036431">
    <property type="entry name" value="STHK_DctB"/>
    <property type="match status" value="1"/>
</dbReference>
<dbReference type="SUPFAM" id="SSF47384">
    <property type="entry name" value="Homodimeric domain of signal transducing histidine kinase"/>
    <property type="match status" value="1"/>
</dbReference>
<evidence type="ECO:0000256" key="10">
    <source>
        <dbReference type="ARBA" id="ARBA00022777"/>
    </source>
</evidence>
<dbReference type="Gene3D" id="3.30.565.10">
    <property type="entry name" value="Histidine kinase-like ATPase, C-terminal domain"/>
    <property type="match status" value="1"/>
</dbReference>
<keyword evidence="9" id="KW-0547">Nucleotide-binding</keyword>
<gene>
    <name evidence="21" type="ORF">NOI20_02240</name>
</gene>
<feature type="region of interest" description="Disordered" evidence="18">
    <location>
        <begin position="558"/>
        <end position="585"/>
    </location>
</feature>
<keyword evidence="7" id="KW-0808">Transferase</keyword>
<dbReference type="SUPFAM" id="SSF55874">
    <property type="entry name" value="ATPase domain of HSP90 chaperone/DNA topoisomerase II/histidine kinase"/>
    <property type="match status" value="1"/>
</dbReference>